<gene>
    <name evidence="1" type="ORF">SAMN05446037_1006135</name>
</gene>
<dbReference type="RefSeq" id="WP_089282379.1">
    <property type="nucleotide sequence ID" value="NZ_FZOJ01000006.1"/>
</dbReference>
<keyword evidence="2" id="KW-1185">Reference proteome</keyword>
<dbReference type="OrthoDB" id="1792542at2"/>
<evidence type="ECO:0000313" key="1">
    <source>
        <dbReference type="EMBL" id="SNS23209.1"/>
    </source>
</evidence>
<protein>
    <submittedName>
        <fullName evidence="1">Uncharacterized protein</fullName>
    </submittedName>
</protein>
<dbReference type="EMBL" id="FZOJ01000006">
    <property type="protein sequence ID" value="SNS23209.1"/>
    <property type="molecule type" value="Genomic_DNA"/>
</dbReference>
<dbReference type="AlphaFoldDB" id="A0A239CTE4"/>
<name>A0A239CTE4_9FIRM</name>
<evidence type="ECO:0000313" key="2">
    <source>
        <dbReference type="Proteomes" id="UP000198304"/>
    </source>
</evidence>
<reference evidence="1 2" key="1">
    <citation type="submission" date="2017-06" db="EMBL/GenBank/DDBJ databases">
        <authorList>
            <person name="Kim H.J."/>
            <person name="Triplett B.A."/>
        </authorList>
    </citation>
    <scope>NUCLEOTIDE SEQUENCE [LARGE SCALE GENOMIC DNA]</scope>
    <source>
        <strain evidence="1 2">SCA</strain>
    </source>
</reference>
<sequence>MKAENENYILRIERYDDAESPREWDNLGTMFCWHSRHVLGDKHNYYDHRAFLESFVRELLQVEQLAEPTSVSGLFKVEQRGNKYDVIDVSLKYTRCSTKNLTLARELALNYAAEELTEYATDAELLSIISEYAVILPLYLYDHSGITMSSSPFSCQWDSVQVGWIFCTKERFREETGYTEDELFNTDSSRHPAIGERIKTADSEWWGQVVSVYKDSYAVDFDWNKIPSARSSKNIKIVRNDEIIEVMSYQAAEILEEEVETYDKYLRGDIYGYELSEKIKCNCCGHVVLEYVDSCHGYYSIQDIKENLSSS</sequence>
<proteinExistence type="predicted"/>
<accession>A0A239CTE4</accession>
<organism evidence="1 2">
    <name type="scientific">Anaerovirgula multivorans</name>
    <dbReference type="NCBI Taxonomy" id="312168"/>
    <lineage>
        <taxon>Bacteria</taxon>
        <taxon>Bacillati</taxon>
        <taxon>Bacillota</taxon>
        <taxon>Clostridia</taxon>
        <taxon>Peptostreptococcales</taxon>
        <taxon>Natronincolaceae</taxon>
        <taxon>Anaerovirgula</taxon>
    </lineage>
</organism>
<dbReference type="Proteomes" id="UP000198304">
    <property type="component" value="Unassembled WGS sequence"/>
</dbReference>